<sequence>MLAYLHLHANHNLVARIRPTRIPISIWLHEEAWNVVVSLSIIKIVWFTNPKTICSTMDFSCGRAPACFMNCHVEECSSDLRVGLRQASHVEECRGCPAG</sequence>
<dbReference type="Proteomes" id="UP000006882">
    <property type="component" value="Chromosome G1"/>
</dbReference>
<name>A0A251R9L9_PRUPE</name>
<protein>
    <submittedName>
        <fullName evidence="1">Uncharacterized protein</fullName>
    </submittedName>
</protein>
<accession>A0A251R9L9</accession>
<gene>
    <name evidence="1" type="ORF">PRUPE_1G380100</name>
</gene>
<organism evidence="1 2">
    <name type="scientific">Prunus persica</name>
    <name type="common">Peach</name>
    <name type="synonym">Amygdalus persica</name>
    <dbReference type="NCBI Taxonomy" id="3760"/>
    <lineage>
        <taxon>Eukaryota</taxon>
        <taxon>Viridiplantae</taxon>
        <taxon>Streptophyta</taxon>
        <taxon>Embryophyta</taxon>
        <taxon>Tracheophyta</taxon>
        <taxon>Spermatophyta</taxon>
        <taxon>Magnoliopsida</taxon>
        <taxon>eudicotyledons</taxon>
        <taxon>Gunneridae</taxon>
        <taxon>Pentapetalae</taxon>
        <taxon>rosids</taxon>
        <taxon>fabids</taxon>
        <taxon>Rosales</taxon>
        <taxon>Rosaceae</taxon>
        <taxon>Amygdaloideae</taxon>
        <taxon>Amygdaleae</taxon>
        <taxon>Prunus</taxon>
    </lineage>
</organism>
<proteinExistence type="predicted"/>
<dbReference type="AlphaFoldDB" id="A0A251R9L9"/>
<evidence type="ECO:0000313" key="1">
    <source>
        <dbReference type="EMBL" id="ONI32692.1"/>
    </source>
</evidence>
<evidence type="ECO:0000313" key="2">
    <source>
        <dbReference type="Proteomes" id="UP000006882"/>
    </source>
</evidence>
<keyword evidence="2" id="KW-1185">Reference proteome</keyword>
<dbReference type="Gramene" id="ONI32692">
    <property type="protein sequence ID" value="ONI32692"/>
    <property type="gene ID" value="PRUPE_1G380100"/>
</dbReference>
<reference evidence="1 2" key="1">
    <citation type="journal article" date="2013" name="Nat. Genet.">
        <title>The high-quality draft genome of peach (Prunus persica) identifies unique patterns of genetic diversity, domestication and genome evolution.</title>
        <authorList>
            <consortium name="International Peach Genome Initiative"/>
            <person name="Verde I."/>
            <person name="Abbott A.G."/>
            <person name="Scalabrin S."/>
            <person name="Jung S."/>
            <person name="Shu S."/>
            <person name="Marroni F."/>
            <person name="Zhebentyayeva T."/>
            <person name="Dettori M.T."/>
            <person name="Grimwood J."/>
            <person name="Cattonaro F."/>
            <person name="Zuccolo A."/>
            <person name="Rossini L."/>
            <person name="Jenkins J."/>
            <person name="Vendramin E."/>
            <person name="Meisel L.A."/>
            <person name="Decroocq V."/>
            <person name="Sosinski B."/>
            <person name="Prochnik S."/>
            <person name="Mitros T."/>
            <person name="Policriti A."/>
            <person name="Cipriani G."/>
            <person name="Dondini L."/>
            <person name="Ficklin S."/>
            <person name="Goodstein D.M."/>
            <person name="Xuan P."/>
            <person name="Del Fabbro C."/>
            <person name="Aramini V."/>
            <person name="Copetti D."/>
            <person name="Gonzalez S."/>
            <person name="Horner D.S."/>
            <person name="Falchi R."/>
            <person name="Lucas S."/>
            <person name="Mica E."/>
            <person name="Maldonado J."/>
            <person name="Lazzari B."/>
            <person name="Bielenberg D."/>
            <person name="Pirona R."/>
            <person name="Miculan M."/>
            <person name="Barakat A."/>
            <person name="Testolin R."/>
            <person name="Stella A."/>
            <person name="Tartarini S."/>
            <person name="Tonutti P."/>
            <person name="Arus P."/>
            <person name="Orellana A."/>
            <person name="Wells C."/>
            <person name="Main D."/>
            <person name="Vizzotto G."/>
            <person name="Silva H."/>
            <person name="Salamini F."/>
            <person name="Schmutz J."/>
            <person name="Morgante M."/>
            <person name="Rokhsar D.S."/>
        </authorList>
    </citation>
    <scope>NUCLEOTIDE SEQUENCE [LARGE SCALE GENOMIC DNA]</scope>
    <source>
        <strain evidence="2">cv. Nemared</strain>
    </source>
</reference>
<dbReference type="EMBL" id="CM007651">
    <property type="protein sequence ID" value="ONI32692.1"/>
    <property type="molecule type" value="Genomic_DNA"/>
</dbReference>